<dbReference type="PANTHER" id="PTHR48055">
    <property type="entry name" value="LEUCINE-RICH REPEAT RECEPTOR PROTEIN KINASE EMS1"/>
    <property type="match status" value="1"/>
</dbReference>
<organism evidence="3 4">
    <name type="scientific">Aristolochia fimbriata</name>
    <name type="common">White veined hardy Dutchman's pipe vine</name>
    <dbReference type="NCBI Taxonomy" id="158543"/>
    <lineage>
        <taxon>Eukaryota</taxon>
        <taxon>Viridiplantae</taxon>
        <taxon>Streptophyta</taxon>
        <taxon>Embryophyta</taxon>
        <taxon>Tracheophyta</taxon>
        <taxon>Spermatophyta</taxon>
        <taxon>Magnoliopsida</taxon>
        <taxon>Magnoliidae</taxon>
        <taxon>Piperales</taxon>
        <taxon>Aristolochiaceae</taxon>
        <taxon>Aristolochia</taxon>
    </lineage>
</organism>
<feature type="domain" description="Protein kinase" evidence="2">
    <location>
        <begin position="335"/>
        <end position="603"/>
    </location>
</feature>
<evidence type="ECO:0000256" key="1">
    <source>
        <dbReference type="SAM" id="Phobius"/>
    </source>
</evidence>
<dbReference type="InterPro" id="IPR011009">
    <property type="entry name" value="Kinase-like_dom_sf"/>
</dbReference>
<dbReference type="Proteomes" id="UP000825729">
    <property type="component" value="Unassembled WGS sequence"/>
</dbReference>
<dbReference type="PROSITE" id="PS00108">
    <property type="entry name" value="PROTEIN_KINASE_ST"/>
    <property type="match status" value="1"/>
</dbReference>
<sequence length="618" mass="68098">MLLSYLFASNSTASVRKWYKKCAHLTLAFMAKRGFNNRKLYLSKSWKLNSLTILVLILLSVVKLARSQSPRAGCSLDFLKSYDRNLAACGGGNWGGFLTQDCCGVALDKYLYTLGLRTNRTGQIYLNASEQRNCLNLMTNLGENGMVCGIERLTSGAGGCSDLTVSDIENKLGDRLGSLANNCVLPSDDGVFKSKCASCLRAWENIGQTMDGNGAVQNDVDICRFAVLVTLMSKRIDDVRWVQTLYRCLGESDYSGDVSKGTSRRKISSGLVLLISGIIGIAVVLIFVAWIVLKKRTGPKVSVSLHLEASKDILPDVPGCPKITLKEIYAATKNLNVINFIGEGIAGKVYKGVLSNGTQVAVKHIVKDEYVETFAREVTSLSHVRHPNLVRLLGYCEKEVECFLVYELCSNGNLSEWLFGANKALSWVQRLEIAIDSAQGLQFLHSYPEGCIVHRDVKPTNILLDDNLVAKLSDFGLSKVIDHGRSYVSSEVRGTFGYVDPEYQRNHKVNPSGDVYSFGMVLLQIISGRRVINLNLKRPMSLQKMAKHLVREGDMSGFADPKMKGEFSKEAFDITLLLALSCTGQALQRPTMGEVITRLEEALDISSSSKPTRNDLSF</sequence>
<keyword evidence="1" id="KW-0472">Membrane</keyword>
<evidence type="ECO:0000313" key="3">
    <source>
        <dbReference type="EMBL" id="KAG9448716.1"/>
    </source>
</evidence>
<dbReference type="FunFam" id="3.30.200.20:FF:000608">
    <property type="entry name" value="Serine/threonine kinase protein"/>
    <property type="match status" value="1"/>
</dbReference>
<dbReference type="Pfam" id="PF19160">
    <property type="entry name" value="SPARK"/>
    <property type="match status" value="1"/>
</dbReference>
<dbReference type="InterPro" id="IPR043891">
    <property type="entry name" value="SPARK"/>
</dbReference>
<name>A0AAV7EJZ6_ARIFI</name>
<dbReference type="AlphaFoldDB" id="A0AAV7EJZ6"/>
<dbReference type="GO" id="GO:0005524">
    <property type="term" value="F:ATP binding"/>
    <property type="evidence" value="ECO:0007669"/>
    <property type="project" value="InterPro"/>
</dbReference>
<gene>
    <name evidence="3" type="ORF">H6P81_008681</name>
</gene>
<dbReference type="InterPro" id="IPR051564">
    <property type="entry name" value="LRR_receptor-like_kinase"/>
</dbReference>
<accession>A0AAV7EJZ6</accession>
<dbReference type="InterPro" id="IPR000719">
    <property type="entry name" value="Prot_kinase_dom"/>
</dbReference>
<dbReference type="Gene3D" id="3.30.200.20">
    <property type="entry name" value="Phosphorylase Kinase, domain 1"/>
    <property type="match status" value="1"/>
</dbReference>
<keyword evidence="4" id="KW-1185">Reference proteome</keyword>
<evidence type="ECO:0000259" key="2">
    <source>
        <dbReference type="PROSITE" id="PS50011"/>
    </source>
</evidence>
<reference evidence="3 4" key="1">
    <citation type="submission" date="2021-07" db="EMBL/GenBank/DDBJ databases">
        <title>The Aristolochia fimbriata genome: insights into angiosperm evolution, floral development and chemical biosynthesis.</title>
        <authorList>
            <person name="Jiao Y."/>
        </authorList>
    </citation>
    <scope>NUCLEOTIDE SEQUENCE [LARGE SCALE GENOMIC DNA]</scope>
    <source>
        <strain evidence="3">IBCAS-2021</strain>
        <tissue evidence="3">Leaf</tissue>
    </source>
</reference>
<proteinExistence type="predicted"/>
<comment type="caution">
    <text evidence="3">The sequence shown here is derived from an EMBL/GenBank/DDBJ whole genome shotgun (WGS) entry which is preliminary data.</text>
</comment>
<dbReference type="EMBL" id="JAINDJ010000004">
    <property type="protein sequence ID" value="KAG9448716.1"/>
    <property type="molecule type" value="Genomic_DNA"/>
</dbReference>
<dbReference type="FunFam" id="1.10.510.10:FF:000530">
    <property type="entry name" value="probable receptor-like protein kinase At5g59700"/>
    <property type="match status" value="1"/>
</dbReference>
<dbReference type="PROSITE" id="PS50011">
    <property type="entry name" value="PROTEIN_KINASE_DOM"/>
    <property type="match status" value="1"/>
</dbReference>
<dbReference type="InterPro" id="IPR008271">
    <property type="entry name" value="Ser/Thr_kinase_AS"/>
</dbReference>
<dbReference type="SUPFAM" id="SSF56112">
    <property type="entry name" value="Protein kinase-like (PK-like)"/>
    <property type="match status" value="1"/>
</dbReference>
<dbReference type="Pfam" id="PF00069">
    <property type="entry name" value="Pkinase"/>
    <property type="match status" value="1"/>
</dbReference>
<feature type="transmembrane region" description="Helical" evidence="1">
    <location>
        <begin position="271"/>
        <end position="293"/>
    </location>
</feature>
<dbReference type="Gene3D" id="1.10.510.10">
    <property type="entry name" value="Transferase(Phosphotransferase) domain 1"/>
    <property type="match status" value="1"/>
</dbReference>
<evidence type="ECO:0000313" key="4">
    <source>
        <dbReference type="Proteomes" id="UP000825729"/>
    </source>
</evidence>
<dbReference type="GO" id="GO:0004672">
    <property type="term" value="F:protein kinase activity"/>
    <property type="evidence" value="ECO:0007669"/>
    <property type="project" value="InterPro"/>
</dbReference>
<dbReference type="PANTHER" id="PTHR48055:SF9">
    <property type="entry name" value="PROTEIN KINASE DOMAIN-CONTAINING PROTEIN"/>
    <property type="match status" value="1"/>
</dbReference>
<keyword evidence="1" id="KW-1133">Transmembrane helix</keyword>
<protein>
    <recommendedName>
        <fullName evidence="2">Protein kinase domain-containing protein</fullName>
    </recommendedName>
</protein>
<dbReference type="SMART" id="SM00220">
    <property type="entry name" value="S_TKc"/>
    <property type="match status" value="1"/>
</dbReference>
<dbReference type="GO" id="GO:0016020">
    <property type="term" value="C:membrane"/>
    <property type="evidence" value="ECO:0007669"/>
    <property type="project" value="TreeGrafter"/>
</dbReference>
<keyword evidence="1" id="KW-0812">Transmembrane</keyword>